<evidence type="ECO:0000313" key="1">
    <source>
        <dbReference type="EMBL" id="ELU14006.1"/>
    </source>
</evidence>
<organism evidence="1">
    <name type="scientific">Capitella teleta</name>
    <name type="common">Polychaete worm</name>
    <dbReference type="NCBI Taxonomy" id="283909"/>
    <lineage>
        <taxon>Eukaryota</taxon>
        <taxon>Metazoa</taxon>
        <taxon>Spiralia</taxon>
        <taxon>Lophotrochozoa</taxon>
        <taxon>Annelida</taxon>
        <taxon>Polychaeta</taxon>
        <taxon>Sedentaria</taxon>
        <taxon>Scolecida</taxon>
        <taxon>Capitellidae</taxon>
        <taxon>Capitella</taxon>
    </lineage>
</organism>
<reference evidence="2" key="3">
    <citation type="submission" date="2015-06" db="UniProtKB">
        <authorList>
            <consortium name="EnsemblMetazoa"/>
        </authorList>
    </citation>
    <scope>IDENTIFICATION</scope>
</reference>
<dbReference type="HOGENOM" id="CLU_1455740_0_0_1"/>
<proteinExistence type="predicted"/>
<gene>
    <name evidence="1" type="ORF">CAPTEDRAFT_217933</name>
</gene>
<evidence type="ECO:0000313" key="2">
    <source>
        <dbReference type="EnsemblMetazoa" id="CapteP217933"/>
    </source>
</evidence>
<name>R7VCG5_CAPTE</name>
<dbReference type="Proteomes" id="UP000014760">
    <property type="component" value="Unassembled WGS sequence"/>
</dbReference>
<accession>R7VCG5</accession>
<protein>
    <submittedName>
        <fullName evidence="1 2">Uncharacterized protein</fullName>
    </submittedName>
</protein>
<dbReference type="AlphaFoldDB" id="R7VCG5"/>
<evidence type="ECO:0000313" key="3">
    <source>
        <dbReference type="Proteomes" id="UP000014760"/>
    </source>
</evidence>
<keyword evidence="3" id="KW-1185">Reference proteome</keyword>
<sequence>MSENFAEKFKRLPSIILEGVDEGQLASSKRGPLCSQQFFSENFPCQLKQHFRSFHRNHTISYAGPGEVLQRKIFSTSMKMASKDDGIICSQGHVIPAQLTQRVTTNQFQEMSFREPRRKFSEEEMLTKRHRLFQTDRPQCENPETFGPACKTHHISLKKLGKFALELRDTTPNRPHVHSHYSSSMV</sequence>
<dbReference type="EMBL" id="KB294831">
    <property type="protein sequence ID" value="ELU14006.1"/>
    <property type="molecule type" value="Genomic_DNA"/>
</dbReference>
<dbReference type="EnsemblMetazoa" id="CapteT217933">
    <property type="protein sequence ID" value="CapteP217933"/>
    <property type="gene ID" value="CapteG217933"/>
</dbReference>
<reference evidence="1 3" key="2">
    <citation type="journal article" date="2013" name="Nature">
        <title>Insights into bilaterian evolution from three spiralian genomes.</title>
        <authorList>
            <person name="Simakov O."/>
            <person name="Marletaz F."/>
            <person name="Cho S.J."/>
            <person name="Edsinger-Gonzales E."/>
            <person name="Havlak P."/>
            <person name="Hellsten U."/>
            <person name="Kuo D.H."/>
            <person name="Larsson T."/>
            <person name="Lv J."/>
            <person name="Arendt D."/>
            <person name="Savage R."/>
            <person name="Osoegawa K."/>
            <person name="de Jong P."/>
            <person name="Grimwood J."/>
            <person name="Chapman J.A."/>
            <person name="Shapiro H."/>
            <person name="Aerts A."/>
            <person name="Otillar R.P."/>
            <person name="Terry A.Y."/>
            <person name="Boore J.L."/>
            <person name="Grigoriev I.V."/>
            <person name="Lindberg D.R."/>
            <person name="Seaver E.C."/>
            <person name="Weisblat D.A."/>
            <person name="Putnam N.H."/>
            <person name="Rokhsar D.S."/>
        </authorList>
    </citation>
    <scope>NUCLEOTIDE SEQUENCE</scope>
    <source>
        <strain evidence="1 3">I ESC-2004</strain>
    </source>
</reference>
<reference evidence="3" key="1">
    <citation type="submission" date="2012-12" db="EMBL/GenBank/DDBJ databases">
        <authorList>
            <person name="Hellsten U."/>
            <person name="Grimwood J."/>
            <person name="Chapman J.A."/>
            <person name="Shapiro H."/>
            <person name="Aerts A."/>
            <person name="Otillar R.P."/>
            <person name="Terry A.Y."/>
            <person name="Boore J.L."/>
            <person name="Simakov O."/>
            <person name="Marletaz F."/>
            <person name="Cho S.-J."/>
            <person name="Edsinger-Gonzales E."/>
            <person name="Havlak P."/>
            <person name="Kuo D.-H."/>
            <person name="Larsson T."/>
            <person name="Lv J."/>
            <person name="Arendt D."/>
            <person name="Savage R."/>
            <person name="Osoegawa K."/>
            <person name="de Jong P."/>
            <person name="Lindberg D.R."/>
            <person name="Seaver E.C."/>
            <person name="Weisblat D.A."/>
            <person name="Putnam N.H."/>
            <person name="Grigoriev I.V."/>
            <person name="Rokhsar D.S."/>
        </authorList>
    </citation>
    <scope>NUCLEOTIDE SEQUENCE</scope>
    <source>
        <strain evidence="3">I ESC-2004</strain>
    </source>
</reference>
<dbReference type="EMBL" id="AMQN01018736">
    <property type="status" value="NOT_ANNOTATED_CDS"/>
    <property type="molecule type" value="Genomic_DNA"/>
</dbReference>